<comment type="caution">
    <text evidence="4">The sequence shown here is derived from an EMBL/GenBank/DDBJ whole genome shotgun (WGS) entry which is preliminary data.</text>
</comment>
<keyword evidence="1" id="KW-0560">Oxidoreductase</keyword>
<dbReference type="InterPro" id="IPR033412">
    <property type="entry name" value="PFOR_II"/>
</dbReference>
<dbReference type="Gene3D" id="3.40.50.920">
    <property type="match status" value="1"/>
</dbReference>
<dbReference type="NCBIfam" id="NF006412">
    <property type="entry name" value="PRK08659.1"/>
    <property type="match status" value="1"/>
</dbReference>
<dbReference type="PANTHER" id="PTHR43088:SF1">
    <property type="entry name" value="SUBUNIT OF PYRUVATE:FLAVODOXIN OXIDOREDUCTASE"/>
    <property type="match status" value="1"/>
</dbReference>
<dbReference type="InterPro" id="IPR029061">
    <property type="entry name" value="THDP-binding"/>
</dbReference>
<dbReference type="Gene3D" id="3.40.50.970">
    <property type="match status" value="1"/>
</dbReference>
<gene>
    <name evidence="4" type="ORF">H1S01_05370</name>
</gene>
<dbReference type="InterPro" id="IPR052368">
    <property type="entry name" value="2-oxoacid_oxidoreductase"/>
</dbReference>
<dbReference type="SUPFAM" id="SSF52922">
    <property type="entry name" value="TK C-terminal domain-like"/>
    <property type="match status" value="1"/>
</dbReference>
<dbReference type="InterPro" id="IPR009014">
    <property type="entry name" value="Transketo_C/PFOR_II"/>
</dbReference>
<evidence type="ECO:0000313" key="5">
    <source>
        <dbReference type="Proteomes" id="UP000617402"/>
    </source>
</evidence>
<evidence type="ECO:0000313" key="4">
    <source>
        <dbReference type="EMBL" id="MBC9783939.1"/>
    </source>
</evidence>
<dbReference type="PANTHER" id="PTHR43088">
    <property type="entry name" value="SUBUNIT OF PYRUVATE:FLAVODOXIN OXIDOREDUCTASE-RELATED"/>
    <property type="match status" value="1"/>
</dbReference>
<feature type="domain" description="Pyruvate:ferredoxin oxidoreductase core" evidence="3">
    <location>
        <begin position="269"/>
        <end position="362"/>
    </location>
</feature>
<keyword evidence="5" id="KW-1185">Reference proteome</keyword>
<dbReference type="SUPFAM" id="SSF52518">
    <property type="entry name" value="Thiamin diphosphate-binding fold (THDP-binding)"/>
    <property type="match status" value="1"/>
</dbReference>
<reference evidence="4 5" key="1">
    <citation type="submission" date="2020-07" db="EMBL/GenBank/DDBJ databases">
        <title>Draft whole-genome sequence of Heliobacterium chlorum DSM 3682, type strain.</title>
        <authorList>
            <person name="Kyndt J.A."/>
            <person name="Meyer T.E."/>
            <person name="Imhoff J.F."/>
        </authorList>
    </citation>
    <scope>NUCLEOTIDE SEQUENCE [LARGE SCALE GENOMIC DNA]</scope>
    <source>
        <strain evidence="4 5">DSM 3682</strain>
    </source>
</reference>
<dbReference type="Pfam" id="PF01855">
    <property type="entry name" value="POR_N"/>
    <property type="match status" value="1"/>
</dbReference>
<evidence type="ECO:0000259" key="2">
    <source>
        <dbReference type="Pfam" id="PF01855"/>
    </source>
</evidence>
<feature type="domain" description="Pyruvate flavodoxin/ferredoxin oxidoreductase pyrimidine binding" evidence="2">
    <location>
        <begin position="9"/>
        <end position="236"/>
    </location>
</feature>
<proteinExistence type="predicted"/>
<dbReference type="Pfam" id="PF17147">
    <property type="entry name" value="PFOR_II"/>
    <property type="match status" value="1"/>
</dbReference>
<dbReference type="CDD" id="cd07034">
    <property type="entry name" value="TPP_PYR_PFOR_IOR-alpha_like"/>
    <property type="match status" value="1"/>
</dbReference>
<name>A0ABR7T257_HELCL</name>
<dbReference type="RefSeq" id="WP_188039190.1">
    <property type="nucleotide sequence ID" value="NZ_JACVHF010000003.1"/>
</dbReference>
<dbReference type="InterPro" id="IPR002880">
    <property type="entry name" value="Pyrv_Fd/Flavodoxin_OxRdtase_N"/>
</dbReference>
<accession>A0ABR7T257</accession>
<dbReference type="EMBL" id="JACVHF010000003">
    <property type="protein sequence ID" value="MBC9783939.1"/>
    <property type="molecule type" value="Genomic_DNA"/>
</dbReference>
<evidence type="ECO:0000256" key="1">
    <source>
        <dbReference type="ARBA" id="ARBA00023002"/>
    </source>
</evidence>
<dbReference type="Proteomes" id="UP000617402">
    <property type="component" value="Unassembled WGS sequence"/>
</dbReference>
<sequence>MQGNQACAEGAIYAGARFYAGYPITPSTEIAEVLAERLPQVGGKFIQMEDEIASMAAIVGASLTGAKSMTATSGPGFSLKQENLGYAVLSEVPCVVVDVQRLGPSTGGPTAPSQGDIMQARWGTHGDHPIIAISPSSVQECFELTVKAFNLSERFRIPVLMMLDEVIGHMRERIIIPAPGELEIVDRKKPKVAPSQYVPYEPQDDSLVPPMANFGEGYRYHVTGLLHDDTGFPSNSPAVMGEHQDRLHEKIRRGLHEIIMVEEVQTEDADVLLVAFGCMARSAARAVKEARAKGQKVGMLRLITIWPFPEEALRQLAEKVKAIIVPEMNLGQVVDVVKSAVEGKVPVYGICQADGEIIPPERILEKIEEVL</sequence>
<protein>
    <submittedName>
        <fullName evidence="4">2-oxoacid:acceptor oxidoreductase subunit alpha</fullName>
    </submittedName>
</protein>
<evidence type="ECO:0000259" key="3">
    <source>
        <dbReference type="Pfam" id="PF17147"/>
    </source>
</evidence>
<organism evidence="4 5">
    <name type="scientific">Heliobacterium chlorum</name>
    <dbReference type="NCBI Taxonomy" id="2698"/>
    <lineage>
        <taxon>Bacteria</taxon>
        <taxon>Bacillati</taxon>
        <taxon>Bacillota</taxon>
        <taxon>Clostridia</taxon>
        <taxon>Eubacteriales</taxon>
        <taxon>Heliobacteriaceae</taxon>
        <taxon>Heliobacterium</taxon>
    </lineage>
</organism>